<dbReference type="PROSITE" id="PS00094">
    <property type="entry name" value="C5_MTASE_1"/>
    <property type="match status" value="1"/>
</dbReference>
<dbReference type="NCBIfam" id="TIGR00675">
    <property type="entry name" value="dcm"/>
    <property type="match status" value="1"/>
</dbReference>
<keyword evidence="9" id="KW-1185">Reference proteome</keyword>
<dbReference type="InterPro" id="IPR050390">
    <property type="entry name" value="C5-Methyltransferase"/>
</dbReference>
<comment type="catalytic activity">
    <reaction evidence="7">
        <text>a 2'-deoxycytidine in DNA + S-adenosyl-L-methionine = a 5-methyl-2'-deoxycytidine in DNA + S-adenosyl-L-homocysteine + H(+)</text>
        <dbReference type="Rhea" id="RHEA:13681"/>
        <dbReference type="Rhea" id="RHEA-COMP:11369"/>
        <dbReference type="Rhea" id="RHEA-COMP:11370"/>
        <dbReference type="ChEBI" id="CHEBI:15378"/>
        <dbReference type="ChEBI" id="CHEBI:57856"/>
        <dbReference type="ChEBI" id="CHEBI:59789"/>
        <dbReference type="ChEBI" id="CHEBI:85452"/>
        <dbReference type="ChEBI" id="CHEBI:85454"/>
        <dbReference type="EC" id="2.1.1.37"/>
    </reaction>
</comment>
<protein>
    <recommendedName>
        <fullName evidence="7">Cytosine-specific methyltransferase</fullName>
        <ecNumber evidence="7">2.1.1.37</ecNumber>
    </recommendedName>
</protein>
<evidence type="ECO:0000256" key="5">
    <source>
        <dbReference type="PROSITE-ProRule" id="PRU01016"/>
    </source>
</evidence>
<keyword evidence="1 5" id="KW-0489">Methyltransferase</keyword>
<dbReference type="EC" id="2.1.1.37" evidence="7"/>
<keyword evidence="3 5" id="KW-0949">S-adenosyl-L-methionine</keyword>
<dbReference type="Gene3D" id="3.40.50.150">
    <property type="entry name" value="Vaccinia Virus protein VP39"/>
    <property type="match status" value="1"/>
</dbReference>
<dbReference type="Pfam" id="PF00145">
    <property type="entry name" value="DNA_methylase"/>
    <property type="match status" value="1"/>
</dbReference>
<dbReference type="Gene3D" id="3.90.120.10">
    <property type="entry name" value="DNA Methylase, subunit A, domain 2"/>
    <property type="match status" value="1"/>
</dbReference>
<evidence type="ECO:0000256" key="3">
    <source>
        <dbReference type="ARBA" id="ARBA00022691"/>
    </source>
</evidence>
<dbReference type="RefSeq" id="WP_376845711.1">
    <property type="nucleotide sequence ID" value="NZ_JBHSFW010000002.1"/>
</dbReference>
<dbReference type="PROSITE" id="PS51679">
    <property type="entry name" value="SAM_MT_C5"/>
    <property type="match status" value="1"/>
</dbReference>
<dbReference type="Proteomes" id="UP001596022">
    <property type="component" value="Unassembled WGS sequence"/>
</dbReference>
<evidence type="ECO:0000256" key="1">
    <source>
        <dbReference type="ARBA" id="ARBA00022603"/>
    </source>
</evidence>
<organism evidence="8 9">
    <name type="scientific">Camelliibacillus cellulosilyticus</name>
    <dbReference type="NCBI Taxonomy" id="2174486"/>
    <lineage>
        <taxon>Bacteria</taxon>
        <taxon>Bacillati</taxon>
        <taxon>Bacillota</taxon>
        <taxon>Bacilli</taxon>
        <taxon>Bacillales</taxon>
        <taxon>Sporolactobacillaceae</taxon>
        <taxon>Camelliibacillus</taxon>
    </lineage>
</organism>
<sequence length="326" mass="36876">MVKTNFTAVSLFSGAGGLDMGFERLGFKTIWANDIDEDACATHRLWSDADVVQGDISKIDVSTIPSADILLGGWPCQGFSLAGPRQLDDSRNTLYKYYVKYLQEKNPLAFVGENVKGMLTLGDGEIFKAIISDMDKKGYTLFYKLLNAKDYSVPQNRERVIIVGFRNDLGITEFNFPEKHDKIVTLREALADLPEPAPEDICDAPYSSRFMSRNRKRNWDEVSYTIPAMAKQVPLHPSSPDMVKLGKDLWKFGDNGITRRFSWQEAAAIQTFPRDMQFVGDLTSKYKQIGNAVPVKLAEAVAEKVYEKLNECLRNNQQEFKERVMV</sequence>
<dbReference type="GO" id="GO:0003886">
    <property type="term" value="F:DNA (cytosine-5-)-methyltransferase activity"/>
    <property type="evidence" value="ECO:0007669"/>
    <property type="project" value="UniProtKB-EC"/>
</dbReference>
<dbReference type="PRINTS" id="PR00105">
    <property type="entry name" value="C5METTRFRASE"/>
</dbReference>
<dbReference type="InterPro" id="IPR029063">
    <property type="entry name" value="SAM-dependent_MTases_sf"/>
</dbReference>
<evidence type="ECO:0000256" key="2">
    <source>
        <dbReference type="ARBA" id="ARBA00022679"/>
    </source>
</evidence>
<evidence type="ECO:0000313" key="9">
    <source>
        <dbReference type="Proteomes" id="UP001596022"/>
    </source>
</evidence>
<evidence type="ECO:0000256" key="4">
    <source>
        <dbReference type="ARBA" id="ARBA00022747"/>
    </source>
</evidence>
<dbReference type="InterPro" id="IPR018117">
    <property type="entry name" value="C5_DNA_meth_AS"/>
</dbReference>
<comment type="caution">
    <text evidence="8">The sequence shown here is derived from an EMBL/GenBank/DDBJ whole genome shotgun (WGS) entry which is preliminary data.</text>
</comment>
<proteinExistence type="inferred from homology"/>
<dbReference type="CDD" id="cd00315">
    <property type="entry name" value="Cyt_C5_DNA_methylase"/>
    <property type="match status" value="1"/>
</dbReference>
<name>A0ABV9GK29_9BACL</name>
<dbReference type="PANTHER" id="PTHR10629:SF52">
    <property type="entry name" value="DNA (CYTOSINE-5)-METHYLTRANSFERASE 1"/>
    <property type="match status" value="1"/>
</dbReference>
<keyword evidence="2 5" id="KW-0808">Transferase</keyword>
<keyword evidence="4" id="KW-0680">Restriction system</keyword>
<evidence type="ECO:0000256" key="6">
    <source>
        <dbReference type="RuleBase" id="RU000416"/>
    </source>
</evidence>
<gene>
    <name evidence="8" type="ORF">ACFO4N_07945</name>
</gene>
<dbReference type="InterPro" id="IPR001525">
    <property type="entry name" value="C5_MeTfrase"/>
</dbReference>
<evidence type="ECO:0000256" key="7">
    <source>
        <dbReference type="RuleBase" id="RU000417"/>
    </source>
</evidence>
<dbReference type="PROSITE" id="PS00095">
    <property type="entry name" value="C5_MTASE_2"/>
    <property type="match status" value="1"/>
</dbReference>
<dbReference type="EMBL" id="JBHSFW010000002">
    <property type="protein sequence ID" value="MFC4618667.1"/>
    <property type="molecule type" value="Genomic_DNA"/>
</dbReference>
<dbReference type="InterPro" id="IPR031303">
    <property type="entry name" value="C5_meth_CS"/>
</dbReference>
<dbReference type="PANTHER" id="PTHR10629">
    <property type="entry name" value="CYTOSINE-SPECIFIC METHYLTRANSFERASE"/>
    <property type="match status" value="1"/>
</dbReference>
<comment type="similarity">
    <text evidence="5 6">Belongs to the class I-like SAM-binding methyltransferase superfamily. C5-methyltransferase family.</text>
</comment>
<feature type="active site" evidence="5">
    <location>
        <position position="76"/>
    </location>
</feature>
<dbReference type="GO" id="GO:0032259">
    <property type="term" value="P:methylation"/>
    <property type="evidence" value="ECO:0007669"/>
    <property type="project" value="UniProtKB-KW"/>
</dbReference>
<accession>A0ABV9GK29</accession>
<evidence type="ECO:0000313" key="8">
    <source>
        <dbReference type="EMBL" id="MFC4618667.1"/>
    </source>
</evidence>
<dbReference type="SUPFAM" id="SSF53335">
    <property type="entry name" value="S-adenosyl-L-methionine-dependent methyltransferases"/>
    <property type="match status" value="1"/>
</dbReference>
<reference evidence="9" key="1">
    <citation type="journal article" date="2019" name="Int. J. Syst. Evol. Microbiol.">
        <title>The Global Catalogue of Microorganisms (GCM) 10K type strain sequencing project: providing services to taxonomists for standard genome sequencing and annotation.</title>
        <authorList>
            <consortium name="The Broad Institute Genomics Platform"/>
            <consortium name="The Broad Institute Genome Sequencing Center for Infectious Disease"/>
            <person name="Wu L."/>
            <person name="Ma J."/>
        </authorList>
    </citation>
    <scope>NUCLEOTIDE SEQUENCE [LARGE SCALE GENOMIC DNA]</scope>
    <source>
        <strain evidence="9">CGMCC 1.16306</strain>
    </source>
</reference>